<dbReference type="GO" id="GO:0005886">
    <property type="term" value="C:plasma membrane"/>
    <property type="evidence" value="ECO:0007669"/>
    <property type="project" value="UniProtKB-SubCell"/>
</dbReference>
<gene>
    <name evidence="7" type="ORF">MEUPH1_LOCUS5510</name>
</gene>
<dbReference type="Pfam" id="PF08395">
    <property type="entry name" value="7tm_7"/>
    <property type="match status" value="1"/>
</dbReference>
<keyword evidence="8" id="KW-1185">Reference proteome</keyword>
<organism evidence="7 8">
    <name type="scientific">Macrosiphum euphorbiae</name>
    <name type="common">potato aphid</name>
    <dbReference type="NCBI Taxonomy" id="13131"/>
    <lineage>
        <taxon>Eukaryota</taxon>
        <taxon>Metazoa</taxon>
        <taxon>Ecdysozoa</taxon>
        <taxon>Arthropoda</taxon>
        <taxon>Hexapoda</taxon>
        <taxon>Insecta</taxon>
        <taxon>Pterygota</taxon>
        <taxon>Neoptera</taxon>
        <taxon>Paraneoptera</taxon>
        <taxon>Hemiptera</taxon>
        <taxon>Sternorrhyncha</taxon>
        <taxon>Aphidomorpha</taxon>
        <taxon>Aphidoidea</taxon>
        <taxon>Aphididae</taxon>
        <taxon>Macrosiphini</taxon>
        <taxon>Macrosiphum</taxon>
    </lineage>
</organism>
<protein>
    <recommendedName>
        <fullName evidence="9">Gustatory receptor</fullName>
    </recommendedName>
</protein>
<dbReference type="InterPro" id="IPR013604">
    <property type="entry name" value="7TM_chemorcpt"/>
</dbReference>
<evidence type="ECO:0000256" key="3">
    <source>
        <dbReference type="ARBA" id="ARBA00022692"/>
    </source>
</evidence>
<name>A0AAV0VWY2_9HEMI</name>
<comment type="subcellular location">
    <subcellularLocation>
        <location evidence="1">Cell membrane</location>
        <topology evidence="1">Multi-pass membrane protein</topology>
    </subcellularLocation>
</comment>
<evidence type="ECO:0000256" key="2">
    <source>
        <dbReference type="ARBA" id="ARBA00022475"/>
    </source>
</evidence>
<feature type="transmembrane region" description="Helical" evidence="6">
    <location>
        <begin position="7"/>
        <end position="26"/>
    </location>
</feature>
<reference evidence="7 8" key="1">
    <citation type="submission" date="2023-01" db="EMBL/GenBank/DDBJ databases">
        <authorList>
            <person name="Whitehead M."/>
        </authorList>
    </citation>
    <scope>NUCLEOTIDE SEQUENCE [LARGE SCALE GENOMIC DNA]</scope>
</reference>
<evidence type="ECO:0000313" key="8">
    <source>
        <dbReference type="Proteomes" id="UP001160148"/>
    </source>
</evidence>
<feature type="transmembrane region" description="Helical" evidence="6">
    <location>
        <begin position="100"/>
        <end position="120"/>
    </location>
</feature>
<evidence type="ECO:0000256" key="5">
    <source>
        <dbReference type="ARBA" id="ARBA00023136"/>
    </source>
</evidence>
<evidence type="ECO:0000256" key="6">
    <source>
        <dbReference type="SAM" id="Phobius"/>
    </source>
</evidence>
<dbReference type="Proteomes" id="UP001160148">
    <property type="component" value="Unassembled WGS sequence"/>
</dbReference>
<dbReference type="AlphaFoldDB" id="A0AAV0VWY2"/>
<keyword evidence="5 6" id="KW-0472">Membrane</keyword>
<evidence type="ECO:0000256" key="1">
    <source>
        <dbReference type="ARBA" id="ARBA00004651"/>
    </source>
</evidence>
<feature type="transmembrane region" description="Helical" evidence="6">
    <location>
        <begin position="64"/>
        <end position="88"/>
    </location>
</feature>
<keyword evidence="2" id="KW-1003">Cell membrane</keyword>
<dbReference type="EMBL" id="CARXXK010000001">
    <property type="protein sequence ID" value="CAI6348878.1"/>
    <property type="molecule type" value="Genomic_DNA"/>
</dbReference>
<evidence type="ECO:0008006" key="9">
    <source>
        <dbReference type="Google" id="ProtNLM"/>
    </source>
</evidence>
<sequence length="198" mass="23337">MMVMNTCQLVIFYEYILLILYTQWIVCKINEQILEIRSCLTTFRDMYLEVVECLNDVNKSIYGLPAIVAFIAANVGNIIIIIFGRILFPRDYDHHDRIRKISVLGLLLSTTNVLTLYMIGHATEKEINRMSIVLHQRSVIERNPRIKRQIKFFVLRRLHEHFHFKLYGLFHINLRQLLILSNGAIGYLVTQILFNLNK</sequence>
<evidence type="ECO:0000256" key="4">
    <source>
        <dbReference type="ARBA" id="ARBA00022989"/>
    </source>
</evidence>
<comment type="caution">
    <text evidence="7">The sequence shown here is derived from an EMBL/GenBank/DDBJ whole genome shotgun (WGS) entry which is preliminary data.</text>
</comment>
<keyword evidence="4 6" id="KW-1133">Transmembrane helix</keyword>
<accession>A0AAV0VWY2</accession>
<feature type="transmembrane region" description="Helical" evidence="6">
    <location>
        <begin position="177"/>
        <end position="196"/>
    </location>
</feature>
<dbReference type="GO" id="GO:0050909">
    <property type="term" value="P:sensory perception of taste"/>
    <property type="evidence" value="ECO:0007669"/>
    <property type="project" value="InterPro"/>
</dbReference>
<proteinExistence type="predicted"/>
<evidence type="ECO:0000313" key="7">
    <source>
        <dbReference type="EMBL" id="CAI6348878.1"/>
    </source>
</evidence>
<keyword evidence="3 6" id="KW-0812">Transmembrane</keyword>